<dbReference type="Gene3D" id="1.20.120.1220">
    <property type="match status" value="1"/>
</dbReference>
<reference evidence="9" key="3">
    <citation type="submission" date="2021-05" db="EMBL/GenBank/DDBJ databases">
        <title>Protein family content uncovers lineage relationships and bacterial pathway maintenance mechanisms in DPANN archaea.</title>
        <authorList>
            <person name="Castelle C.J."/>
            <person name="Meheust R."/>
            <person name="Jaffe A.L."/>
            <person name="Seitz K."/>
            <person name="Gong X."/>
            <person name="Baker B.J."/>
            <person name="Banfield J.F."/>
        </authorList>
    </citation>
    <scope>NUCLEOTIDE SEQUENCE</scope>
    <source>
        <strain evidence="9">RIFCSPLOWO2_01_FULL_58_19</strain>
    </source>
</reference>
<proteinExistence type="predicted"/>
<evidence type="ECO:0000256" key="3">
    <source>
        <dbReference type="ARBA" id="ARBA00022692"/>
    </source>
</evidence>
<dbReference type="Proteomes" id="UP000564964">
    <property type="component" value="Unassembled WGS sequence"/>
</dbReference>
<comment type="subcellular location">
    <subcellularLocation>
        <location evidence="1">Cell membrane</location>
        <topology evidence="1">Multi-pass membrane protein</topology>
    </subcellularLocation>
</comment>
<organism evidence="8 10">
    <name type="scientific">Candidatus Iainarchaeum sp</name>
    <dbReference type="NCBI Taxonomy" id="3101447"/>
    <lineage>
        <taxon>Archaea</taxon>
        <taxon>Candidatus Iainarchaeota</taxon>
        <taxon>Candidatus Iainarchaeia</taxon>
        <taxon>Candidatus Iainarchaeales</taxon>
        <taxon>Candidatus Iainarchaeaceae</taxon>
        <taxon>Candidatus Iainarchaeum</taxon>
    </lineage>
</organism>
<keyword evidence="4 6" id="KW-1133">Transmembrane helix</keyword>
<accession>A0A7J4JN11</accession>
<dbReference type="GO" id="GO:0005886">
    <property type="term" value="C:plasma membrane"/>
    <property type="evidence" value="ECO:0007669"/>
    <property type="project" value="UniProtKB-SubCell"/>
</dbReference>
<feature type="domain" description="Prepilin type IV endopeptidase peptidase" evidence="7">
    <location>
        <begin position="14"/>
        <end position="112"/>
    </location>
</feature>
<dbReference type="EMBL" id="JAGVWE010000002">
    <property type="protein sequence ID" value="MBS3062596.1"/>
    <property type="molecule type" value="Genomic_DNA"/>
</dbReference>
<comment type="caution">
    <text evidence="8">The sequence shown here is derived from an EMBL/GenBank/DDBJ whole genome shotgun (WGS) entry which is preliminary data.</text>
</comment>
<dbReference type="Pfam" id="PF01478">
    <property type="entry name" value="Peptidase_A24"/>
    <property type="match status" value="1"/>
</dbReference>
<sequence>MMEYLEAVRAGLAVAASAVAAYTDWKTGFIYDKLTYPLIGVGVLANLWPAFEPWNFAPALVVFGAGYALYYAGKVGGGDVKLFTGLSLLVPYQQGLPFVVPVLLLSTVSAVVWMGANYLPRYARKGIDWKENRKGLQKGLLLAAVITAYFGFLWGLGRFTWVQGLWLGVPLALAVAFTALENGIRREFFLTHVKVAELEEDELLAVEFLPPGLAEKLGTGFKGVIEEKDQARFKEMGMETVPVYRNLPRFGPFIFLGVVLALYVPKAFEWLTGWRP</sequence>
<dbReference type="Proteomes" id="UP000678237">
    <property type="component" value="Unassembled WGS sequence"/>
</dbReference>
<dbReference type="PANTHER" id="PTHR36506:SF1">
    <property type="entry name" value="PREFLAGELLIN PEPTIDASE"/>
    <property type="match status" value="1"/>
</dbReference>
<evidence type="ECO:0000313" key="10">
    <source>
        <dbReference type="Proteomes" id="UP000564964"/>
    </source>
</evidence>
<evidence type="ECO:0000256" key="6">
    <source>
        <dbReference type="SAM" id="Phobius"/>
    </source>
</evidence>
<keyword evidence="2" id="KW-1003">Cell membrane</keyword>
<evidence type="ECO:0000256" key="2">
    <source>
        <dbReference type="ARBA" id="ARBA00022475"/>
    </source>
</evidence>
<dbReference type="GO" id="GO:0004190">
    <property type="term" value="F:aspartic-type endopeptidase activity"/>
    <property type="evidence" value="ECO:0007669"/>
    <property type="project" value="InterPro"/>
</dbReference>
<protein>
    <submittedName>
        <fullName evidence="8">Prepilin peptidase</fullName>
    </submittedName>
</protein>
<evidence type="ECO:0000259" key="7">
    <source>
        <dbReference type="Pfam" id="PF01478"/>
    </source>
</evidence>
<reference evidence="9" key="2">
    <citation type="submission" date="2021-03" db="EMBL/GenBank/DDBJ databases">
        <authorList>
            <person name="Jaffe A."/>
        </authorList>
    </citation>
    <scope>NUCLEOTIDE SEQUENCE</scope>
    <source>
        <strain evidence="9">RIFCSPLOWO2_01_FULL_58_19</strain>
    </source>
</reference>
<dbReference type="AlphaFoldDB" id="A0A7J4JN11"/>
<keyword evidence="5 6" id="KW-0472">Membrane</keyword>
<feature type="transmembrane region" description="Helical" evidence="6">
    <location>
        <begin position="140"/>
        <end position="157"/>
    </location>
</feature>
<name>A0A7J4JN11_9ARCH</name>
<evidence type="ECO:0000256" key="1">
    <source>
        <dbReference type="ARBA" id="ARBA00004651"/>
    </source>
</evidence>
<feature type="transmembrane region" description="Helical" evidence="6">
    <location>
        <begin position="98"/>
        <end position="119"/>
    </location>
</feature>
<dbReference type="InterPro" id="IPR000045">
    <property type="entry name" value="Prepilin_IV_endopep_pep"/>
</dbReference>
<gene>
    <name evidence="8" type="ORF">HA252_04445</name>
    <name evidence="9" type="ORF">J4203_01880</name>
</gene>
<evidence type="ECO:0000313" key="8">
    <source>
        <dbReference type="EMBL" id="HIH16626.1"/>
    </source>
</evidence>
<feature type="transmembrane region" description="Helical" evidence="6">
    <location>
        <begin position="30"/>
        <end position="48"/>
    </location>
</feature>
<evidence type="ECO:0000313" key="9">
    <source>
        <dbReference type="EMBL" id="MBS3062596.1"/>
    </source>
</evidence>
<reference evidence="8" key="1">
    <citation type="journal article" date="2020" name="bioRxiv">
        <title>A rank-normalized archaeal taxonomy based on genome phylogeny resolves widespread incomplete and uneven classifications.</title>
        <authorList>
            <person name="Rinke C."/>
            <person name="Chuvochina M."/>
            <person name="Mussig A.J."/>
            <person name="Chaumeil P.-A."/>
            <person name="Waite D.W."/>
            <person name="Whitman W.B."/>
            <person name="Parks D.H."/>
            <person name="Hugenholtz P."/>
        </authorList>
    </citation>
    <scope>NUCLEOTIDE SEQUENCE</scope>
    <source>
        <strain evidence="8">UBA10219</strain>
    </source>
</reference>
<feature type="transmembrane region" description="Helical" evidence="6">
    <location>
        <begin position="250"/>
        <end position="268"/>
    </location>
</feature>
<feature type="transmembrane region" description="Helical" evidence="6">
    <location>
        <begin position="163"/>
        <end position="180"/>
    </location>
</feature>
<dbReference type="EMBL" id="DUGH01000109">
    <property type="protein sequence ID" value="HIH16626.1"/>
    <property type="molecule type" value="Genomic_DNA"/>
</dbReference>
<dbReference type="InterPro" id="IPR052218">
    <property type="entry name" value="Preflagellin_Peptidase"/>
</dbReference>
<dbReference type="PANTHER" id="PTHR36506">
    <property type="entry name" value="PREFLAGELLIN PEPTIDASE"/>
    <property type="match status" value="1"/>
</dbReference>
<evidence type="ECO:0000256" key="4">
    <source>
        <dbReference type="ARBA" id="ARBA00022989"/>
    </source>
</evidence>
<evidence type="ECO:0000256" key="5">
    <source>
        <dbReference type="ARBA" id="ARBA00023136"/>
    </source>
</evidence>
<keyword evidence="3 6" id="KW-0812">Transmembrane</keyword>
<feature type="transmembrane region" description="Helical" evidence="6">
    <location>
        <begin position="55"/>
        <end position="73"/>
    </location>
</feature>